<feature type="domain" description="Cytochrome c" evidence="8">
    <location>
        <begin position="38"/>
        <end position="127"/>
    </location>
</feature>
<keyword evidence="2 6" id="KW-0349">Heme</keyword>
<dbReference type="Proteomes" id="UP000238589">
    <property type="component" value="Unassembled WGS sequence"/>
</dbReference>
<evidence type="ECO:0000256" key="6">
    <source>
        <dbReference type="PIRSR" id="PIRSR602324-1"/>
    </source>
</evidence>
<dbReference type="InterPro" id="IPR009056">
    <property type="entry name" value="Cyt_c-like_dom"/>
</dbReference>
<sequence length="128" mass="13954">MKWHRQQAGARKTRRQDMFKHHSRLALGSMLLLCAGIAQATPDQSTFIPVMQANGCTSCHSVNEKVVGPSFQSVAAKYAGDKDAAASLMQSIQNGSRGKWGRVPMPPHANLSQAELKEIATWVLAQKP</sequence>
<keyword evidence="7" id="KW-0732">Signal</keyword>
<evidence type="ECO:0000256" key="4">
    <source>
        <dbReference type="ARBA" id="ARBA00022982"/>
    </source>
</evidence>
<dbReference type="Gene3D" id="1.10.760.10">
    <property type="entry name" value="Cytochrome c-like domain"/>
    <property type="match status" value="1"/>
</dbReference>
<dbReference type="PROSITE" id="PS51007">
    <property type="entry name" value="CYTC"/>
    <property type="match status" value="1"/>
</dbReference>
<comment type="caution">
    <text evidence="9">The sequence shown here is derived from an EMBL/GenBank/DDBJ whole genome shotgun (WGS) entry which is preliminary data.</text>
</comment>
<dbReference type="AlphaFoldDB" id="A0A2S9K8J5"/>
<keyword evidence="1" id="KW-0813">Transport</keyword>
<reference evidence="9 10" key="1">
    <citation type="submission" date="2018-03" db="EMBL/GenBank/DDBJ databases">
        <title>Comparative genomics illustrates the genes involved in a hyperalkaliphilic mechanisms of Serpentinomonas isolated from highly-alkaline calcium-rich serpentinized springs.</title>
        <authorList>
            <person name="Suzuki S."/>
            <person name="Ishii S."/>
            <person name="Walworth N."/>
            <person name="Bird L."/>
            <person name="Kuenen J.G."/>
            <person name="Nealson K.H."/>
        </authorList>
    </citation>
    <scope>NUCLEOTIDE SEQUENCE [LARGE SCALE GENOMIC DNA]</scope>
    <source>
        <strain evidence="9 10">P1</strain>
    </source>
</reference>
<dbReference type="OrthoDB" id="8593494at2"/>
<dbReference type="SUPFAM" id="SSF46626">
    <property type="entry name" value="Cytochrome c"/>
    <property type="match status" value="1"/>
</dbReference>
<dbReference type="GO" id="GO:0005506">
    <property type="term" value="F:iron ion binding"/>
    <property type="evidence" value="ECO:0007669"/>
    <property type="project" value="InterPro"/>
</dbReference>
<dbReference type="Pfam" id="PF00034">
    <property type="entry name" value="Cytochrom_C"/>
    <property type="match status" value="1"/>
</dbReference>
<protein>
    <submittedName>
        <fullName evidence="9">Cytochrome C</fullName>
    </submittedName>
</protein>
<dbReference type="InterPro" id="IPR036909">
    <property type="entry name" value="Cyt_c-like_dom_sf"/>
</dbReference>
<organism evidence="9 10">
    <name type="scientific">Malikia granosa</name>
    <dbReference type="NCBI Taxonomy" id="263067"/>
    <lineage>
        <taxon>Bacteria</taxon>
        <taxon>Pseudomonadati</taxon>
        <taxon>Pseudomonadota</taxon>
        <taxon>Betaproteobacteria</taxon>
        <taxon>Burkholderiales</taxon>
        <taxon>Comamonadaceae</taxon>
        <taxon>Malikia</taxon>
    </lineage>
</organism>
<accession>A0A2S9K8J5</accession>
<keyword evidence="10" id="KW-1185">Reference proteome</keyword>
<feature type="chain" id="PRO_5015567725" evidence="7">
    <location>
        <begin position="41"/>
        <end position="128"/>
    </location>
</feature>
<evidence type="ECO:0000313" key="9">
    <source>
        <dbReference type="EMBL" id="PRD66761.1"/>
    </source>
</evidence>
<feature type="signal peptide" evidence="7">
    <location>
        <begin position="1"/>
        <end position="40"/>
    </location>
</feature>
<dbReference type="GO" id="GO:0020037">
    <property type="term" value="F:heme binding"/>
    <property type="evidence" value="ECO:0007669"/>
    <property type="project" value="InterPro"/>
</dbReference>
<evidence type="ECO:0000256" key="7">
    <source>
        <dbReference type="SAM" id="SignalP"/>
    </source>
</evidence>
<evidence type="ECO:0000313" key="10">
    <source>
        <dbReference type="Proteomes" id="UP000238589"/>
    </source>
</evidence>
<name>A0A2S9K8J5_9BURK</name>
<comment type="PTM">
    <text evidence="6">Binds 1 heme c group covalently per subunit.</text>
</comment>
<evidence type="ECO:0000256" key="3">
    <source>
        <dbReference type="ARBA" id="ARBA00022723"/>
    </source>
</evidence>
<keyword evidence="5 6" id="KW-0408">Iron</keyword>
<feature type="binding site" description="covalent" evidence="6">
    <location>
        <position position="105"/>
    </location>
    <ligand>
        <name>heme c</name>
        <dbReference type="ChEBI" id="CHEBI:61717"/>
    </ligand>
</feature>
<evidence type="ECO:0000256" key="2">
    <source>
        <dbReference type="ARBA" id="ARBA00022617"/>
    </source>
</evidence>
<evidence type="ECO:0000256" key="1">
    <source>
        <dbReference type="ARBA" id="ARBA00022448"/>
    </source>
</evidence>
<feature type="binding site" description="covalent" evidence="6">
    <location>
        <position position="56"/>
    </location>
    <ligand>
        <name>heme c</name>
        <dbReference type="ChEBI" id="CHEBI:61717"/>
    </ligand>
</feature>
<keyword evidence="3 6" id="KW-0479">Metal-binding</keyword>
<dbReference type="EMBL" id="PVLQ01000009">
    <property type="protein sequence ID" value="PRD66761.1"/>
    <property type="molecule type" value="Genomic_DNA"/>
</dbReference>
<evidence type="ECO:0000256" key="5">
    <source>
        <dbReference type="ARBA" id="ARBA00023004"/>
    </source>
</evidence>
<evidence type="ECO:0000259" key="8">
    <source>
        <dbReference type="PROSITE" id="PS51007"/>
    </source>
</evidence>
<gene>
    <name evidence="9" type="ORF">C6P64_02390</name>
</gene>
<keyword evidence="4" id="KW-0249">Electron transport</keyword>
<dbReference type="PRINTS" id="PR00606">
    <property type="entry name" value="CYTCHROMECID"/>
</dbReference>
<dbReference type="GO" id="GO:0009055">
    <property type="term" value="F:electron transfer activity"/>
    <property type="evidence" value="ECO:0007669"/>
    <property type="project" value="InterPro"/>
</dbReference>
<proteinExistence type="predicted"/>
<dbReference type="InterPro" id="IPR002324">
    <property type="entry name" value="Cyt_c_ID"/>
</dbReference>
<feature type="binding site" description="covalent" evidence="6">
    <location>
        <position position="60"/>
    </location>
    <ligand>
        <name>heme c</name>
        <dbReference type="ChEBI" id="CHEBI:61717"/>
    </ligand>
</feature>